<dbReference type="InterPro" id="IPR018637">
    <property type="entry name" value="DUF2059"/>
</dbReference>
<dbReference type="STRING" id="1038014.SAMN04487910_4326"/>
<feature type="domain" description="DUF2059" evidence="2">
    <location>
        <begin position="79"/>
        <end position="118"/>
    </location>
</feature>
<evidence type="ECO:0000313" key="3">
    <source>
        <dbReference type="EMBL" id="SEM17603.1"/>
    </source>
</evidence>
<dbReference type="RefSeq" id="WP_091412252.1">
    <property type="nucleotide sequence ID" value="NZ_FOAB01000010.1"/>
</dbReference>
<keyword evidence="1" id="KW-0732">Signal</keyword>
<dbReference type="AlphaFoldDB" id="A0A1H7W7W6"/>
<dbReference type="OrthoDB" id="1435601at2"/>
<feature type="signal peptide" evidence="1">
    <location>
        <begin position="1"/>
        <end position="19"/>
    </location>
</feature>
<dbReference type="EMBL" id="FOAB01000010">
    <property type="protein sequence ID" value="SEM17603.1"/>
    <property type="molecule type" value="Genomic_DNA"/>
</dbReference>
<organism evidence="3 4">
    <name type="scientific">Aquimarina amphilecti</name>
    <dbReference type="NCBI Taxonomy" id="1038014"/>
    <lineage>
        <taxon>Bacteria</taxon>
        <taxon>Pseudomonadati</taxon>
        <taxon>Bacteroidota</taxon>
        <taxon>Flavobacteriia</taxon>
        <taxon>Flavobacteriales</taxon>
        <taxon>Flavobacteriaceae</taxon>
        <taxon>Aquimarina</taxon>
    </lineage>
</organism>
<dbReference type="Proteomes" id="UP000198521">
    <property type="component" value="Unassembled WGS sequence"/>
</dbReference>
<keyword evidence="4" id="KW-1185">Reference proteome</keyword>
<accession>A0A1H7W7W6</accession>
<evidence type="ECO:0000259" key="2">
    <source>
        <dbReference type="Pfam" id="PF09832"/>
    </source>
</evidence>
<feature type="chain" id="PRO_5011616884" description="DUF2059 domain-containing protein" evidence="1">
    <location>
        <begin position="20"/>
        <end position="176"/>
    </location>
</feature>
<reference evidence="4" key="1">
    <citation type="submission" date="2016-10" db="EMBL/GenBank/DDBJ databases">
        <authorList>
            <person name="Varghese N."/>
            <person name="Submissions S."/>
        </authorList>
    </citation>
    <scope>NUCLEOTIDE SEQUENCE [LARGE SCALE GENOMIC DNA]</scope>
    <source>
        <strain evidence="4">DSM 25232 / NCIMB 14723 / 92V</strain>
    </source>
</reference>
<sequence>MRNLVFVLTLFLTVTANFAQRSYHEDAMRYFSLNGTEQQYNVAIDQMFTLLKQQYSAQDIPDSIWNELKGDKKEPLTNIKSLLVSAYRSNFSHKDIKELIVFYESETGKQMVKDRTQLSDTQKVELSNFFNSEVGQKVQNQGDSLRTMVAEVSELWSRDLYNETIQKLKTKGYQVP</sequence>
<gene>
    <name evidence="3" type="ORF">SAMN04487910_4326</name>
</gene>
<name>A0A1H7W7W6_AQUAM</name>
<evidence type="ECO:0000256" key="1">
    <source>
        <dbReference type="SAM" id="SignalP"/>
    </source>
</evidence>
<evidence type="ECO:0000313" key="4">
    <source>
        <dbReference type="Proteomes" id="UP000198521"/>
    </source>
</evidence>
<proteinExistence type="predicted"/>
<dbReference type="Pfam" id="PF09832">
    <property type="entry name" value="DUF2059"/>
    <property type="match status" value="1"/>
</dbReference>
<protein>
    <recommendedName>
        <fullName evidence="2">DUF2059 domain-containing protein</fullName>
    </recommendedName>
</protein>